<dbReference type="PATRIC" id="fig|1003181.4.peg.6207"/>
<comment type="caution">
    <text evidence="2">The sequence shown here is derived from an EMBL/GenBank/DDBJ whole genome shotgun (WGS) entry which is preliminary data.</text>
</comment>
<gene>
    <name evidence="2" type="ORF">THIOM_004700</name>
</gene>
<protein>
    <recommendedName>
        <fullName evidence="4">Secreted protein</fullName>
    </recommendedName>
</protein>
<sequence length="241" mass="26491">MKTKILLMILLSSLTTLTLAKDIELTTGIVQDEFKDFVNEFGTALLFTPMAPAKPLGITGFDVSLDLMITDISDSDAYWKKFFGGSDPYSYIPTPRLHVQKGLPFNIDLGAMYVTVPDSNIKLWGLEAKYAILEGTVATPALSVRASYSKLQGVDDLEIDTQSLDILISKGFLIFTPYAGASMFKVNGSEKSDLVALDDVDETEYRGLLGVQFSPFPLLNINGEFSFGEIPQYGLKIGIRF</sequence>
<evidence type="ECO:0000256" key="1">
    <source>
        <dbReference type="SAM" id="SignalP"/>
    </source>
</evidence>
<keyword evidence="3" id="KW-1185">Reference proteome</keyword>
<dbReference type="Proteomes" id="UP000076962">
    <property type="component" value="Unassembled WGS sequence"/>
</dbReference>
<dbReference type="EMBL" id="LUTY01002714">
    <property type="protein sequence ID" value="OAD19652.1"/>
    <property type="molecule type" value="Genomic_DNA"/>
</dbReference>
<keyword evidence="1" id="KW-0732">Signal</keyword>
<evidence type="ECO:0000313" key="2">
    <source>
        <dbReference type="EMBL" id="OAD19652.1"/>
    </source>
</evidence>
<reference evidence="2 3" key="1">
    <citation type="submission" date="2016-05" db="EMBL/GenBank/DDBJ databases">
        <title>Single-cell genome of chain-forming Candidatus Thiomargarita nelsonii and comparison to other large sulfur-oxidizing bacteria.</title>
        <authorList>
            <person name="Winkel M."/>
            <person name="Salman V."/>
            <person name="Woyke T."/>
            <person name="Schulz-Vogt H."/>
            <person name="Richter M."/>
            <person name="Flood B."/>
            <person name="Bailey J."/>
            <person name="Amann R."/>
            <person name="Mussmann M."/>
        </authorList>
    </citation>
    <scope>NUCLEOTIDE SEQUENCE [LARGE SCALE GENOMIC DNA]</scope>
    <source>
        <strain evidence="2 3">THI036</strain>
    </source>
</reference>
<proteinExistence type="predicted"/>
<accession>A0A176RV62</accession>
<name>A0A176RV62_9GAMM</name>
<feature type="chain" id="PRO_5008048932" description="Secreted protein" evidence="1">
    <location>
        <begin position="21"/>
        <end position="241"/>
    </location>
</feature>
<feature type="signal peptide" evidence="1">
    <location>
        <begin position="1"/>
        <end position="20"/>
    </location>
</feature>
<dbReference type="AlphaFoldDB" id="A0A176RV62"/>
<evidence type="ECO:0000313" key="3">
    <source>
        <dbReference type="Proteomes" id="UP000076962"/>
    </source>
</evidence>
<evidence type="ECO:0008006" key="4">
    <source>
        <dbReference type="Google" id="ProtNLM"/>
    </source>
</evidence>
<dbReference type="Pfam" id="PF20230">
    <property type="entry name" value="DUF6588"/>
    <property type="match status" value="1"/>
</dbReference>
<organism evidence="2 3">
    <name type="scientific">Candidatus Thiomargarita nelsonii</name>
    <dbReference type="NCBI Taxonomy" id="1003181"/>
    <lineage>
        <taxon>Bacteria</taxon>
        <taxon>Pseudomonadati</taxon>
        <taxon>Pseudomonadota</taxon>
        <taxon>Gammaproteobacteria</taxon>
        <taxon>Thiotrichales</taxon>
        <taxon>Thiotrichaceae</taxon>
        <taxon>Thiomargarita</taxon>
    </lineage>
</organism>
<dbReference type="InterPro" id="IPR046495">
    <property type="entry name" value="DUF6588"/>
</dbReference>